<reference evidence="2" key="1">
    <citation type="submission" date="2022-06" db="EMBL/GenBank/DDBJ databases">
        <title>Aquibacillus sp. a new bacterium isolated from soil saline samples.</title>
        <authorList>
            <person name="Galisteo C."/>
            <person name="De La Haba R."/>
            <person name="Sanchez-Porro C."/>
            <person name="Ventosa A."/>
        </authorList>
    </citation>
    <scope>NUCLEOTIDE SEQUENCE</scope>
    <source>
        <strain evidence="2">JCM 12387</strain>
    </source>
</reference>
<dbReference type="RefSeq" id="WP_259870673.1">
    <property type="nucleotide sequence ID" value="NZ_JAMQJZ010000003.1"/>
</dbReference>
<comment type="caution">
    <text evidence="2">The sequence shown here is derived from an EMBL/GenBank/DDBJ whole genome shotgun (WGS) entry which is preliminary data.</text>
</comment>
<keyword evidence="1" id="KW-1133">Transmembrane helix</keyword>
<dbReference type="AlphaFoldDB" id="A0A9X3WJ48"/>
<sequence>MLLYFPEKFDINEWTILITVVFNIGIFLFMRKRIPKEITPLIVLLSISFPQVMDHSMGVKPFNYYDLTDSNKYELFDVILYGAYPAFGYLFVYFLDYLNLKGKKLVLYFLSWALFSVVFELLLVKLHVYVYNGWKIYYSLPVYLVVLSLTFLLYKFLIYYNKHEHTNVVK</sequence>
<organism evidence="2 3">
    <name type="scientific">Aquibacillus koreensis</name>
    <dbReference type="NCBI Taxonomy" id="279446"/>
    <lineage>
        <taxon>Bacteria</taxon>
        <taxon>Bacillati</taxon>
        <taxon>Bacillota</taxon>
        <taxon>Bacilli</taxon>
        <taxon>Bacillales</taxon>
        <taxon>Bacillaceae</taxon>
        <taxon>Aquibacillus</taxon>
    </lineage>
</organism>
<dbReference type="EMBL" id="JAMQJZ010000003">
    <property type="protein sequence ID" value="MDC3419878.1"/>
    <property type="molecule type" value="Genomic_DNA"/>
</dbReference>
<protein>
    <submittedName>
        <fullName evidence="2">Uncharacterized protein</fullName>
    </submittedName>
</protein>
<keyword evidence="1" id="KW-0472">Membrane</keyword>
<evidence type="ECO:0000256" key="1">
    <source>
        <dbReference type="SAM" id="Phobius"/>
    </source>
</evidence>
<feature type="transmembrane region" description="Helical" evidence="1">
    <location>
        <begin position="41"/>
        <end position="58"/>
    </location>
</feature>
<gene>
    <name evidence="2" type="ORF">NC661_05790</name>
</gene>
<feature type="transmembrane region" description="Helical" evidence="1">
    <location>
        <begin position="12"/>
        <end position="29"/>
    </location>
</feature>
<keyword evidence="1" id="KW-0812">Transmembrane</keyword>
<feature type="transmembrane region" description="Helical" evidence="1">
    <location>
        <begin position="105"/>
        <end position="124"/>
    </location>
</feature>
<evidence type="ECO:0000313" key="2">
    <source>
        <dbReference type="EMBL" id="MDC3419878.1"/>
    </source>
</evidence>
<feature type="transmembrane region" description="Helical" evidence="1">
    <location>
        <begin position="78"/>
        <end position="98"/>
    </location>
</feature>
<dbReference type="Proteomes" id="UP001145072">
    <property type="component" value="Unassembled WGS sequence"/>
</dbReference>
<accession>A0A9X3WJ48</accession>
<proteinExistence type="predicted"/>
<feature type="transmembrane region" description="Helical" evidence="1">
    <location>
        <begin position="136"/>
        <end position="154"/>
    </location>
</feature>
<keyword evidence="3" id="KW-1185">Reference proteome</keyword>
<name>A0A9X3WJ48_9BACI</name>
<evidence type="ECO:0000313" key="3">
    <source>
        <dbReference type="Proteomes" id="UP001145072"/>
    </source>
</evidence>